<dbReference type="KEGG" id="nzl:D0T92_06975"/>
<reference evidence="1 2" key="1">
    <citation type="submission" date="2018-08" db="EMBL/GenBank/DDBJ databases">
        <title>Neisseria zalophi ATCC BAA-2455 complete genome.</title>
        <authorList>
            <person name="Veseli I.A."/>
            <person name="Buttler R."/>
            <person name="Mascarenhas dos Santos A.C."/>
            <person name="Pombert J.-F."/>
        </authorList>
    </citation>
    <scope>NUCLEOTIDE SEQUENCE [LARGE SCALE GENOMIC DNA]</scope>
    <source>
        <strain evidence="1 2">ATCC BAA-2455</strain>
    </source>
</reference>
<dbReference type="Proteomes" id="UP000325713">
    <property type="component" value="Chromosome"/>
</dbReference>
<dbReference type="EMBL" id="CP031700">
    <property type="protein sequence ID" value="QEY26295.1"/>
    <property type="molecule type" value="Genomic_DNA"/>
</dbReference>
<gene>
    <name evidence="1" type="ORF">D0T92_06975</name>
</gene>
<organism evidence="1 2">
    <name type="scientific">Neisseria zalophi</name>
    <dbReference type="NCBI Taxonomy" id="640030"/>
    <lineage>
        <taxon>Bacteria</taxon>
        <taxon>Pseudomonadati</taxon>
        <taxon>Pseudomonadota</taxon>
        <taxon>Betaproteobacteria</taxon>
        <taxon>Neisseriales</taxon>
        <taxon>Neisseriaceae</taxon>
        <taxon>Neisseria</taxon>
    </lineage>
</organism>
<sequence>MIHSRIFFQTTHNMPPQRVKTSLPPASIGEKAYWRLLYSKLRFKQGKSVQTVNIRRGGLYIRPLQPYYIVYPYKKTWSQPDKRADI</sequence>
<evidence type="ECO:0000313" key="1">
    <source>
        <dbReference type="EMBL" id="QEY26295.1"/>
    </source>
</evidence>
<name>A0A5J6PUR6_9NEIS</name>
<protein>
    <submittedName>
        <fullName evidence="1">Uncharacterized protein</fullName>
    </submittedName>
</protein>
<accession>A0A5J6PUR6</accession>
<proteinExistence type="predicted"/>
<evidence type="ECO:0000313" key="2">
    <source>
        <dbReference type="Proteomes" id="UP000325713"/>
    </source>
</evidence>
<keyword evidence="2" id="KW-1185">Reference proteome</keyword>
<dbReference type="AlphaFoldDB" id="A0A5J6PUR6"/>
<dbReference type="RefSeq" id="WP_151051450.1">
    <property type="nucleotide sequence ID" value="NZ_CP031700.1"/>
</dbReference>